<dbReference type="InterPro" id="IPR015940">
    <property type="entry name" value="UBA"/>
</dbReference>
<dbReference type="InterPro" id="IPR009060">
    <property type="entry name" value="UBA-like_sf"/>
</dbReference>
<dbReference type="OrthoDB" id="415359at2759"/>
<dbReference type="EMBL" id="KE560959">
    <property type="protein sequence ID" value="EPZ34421.1"/>
    <property type="molecule type" value="Genomic_DNA"/>
</dbReference>
<dbReference type="PANTHER" id="PTHR16525">
    <property type="entry name" value="PROTEIN C12ORF4"/>
    <property type="match status" value="1"/>
</dbReference>
<dbReference type="InterPro" id="IPR043472">
    <property type="entry name" value="Macro_dom-like"/>
</dbReference>
<dbReference type="SMART" id="SM00165">
    <property type="entry name" value="UBA"/>
    <property type="match status" value="1"/>
</dbReference>
<dbReference type="SUPFAM" id="SSF52949">
    <property type="entry name" value="Macro domain-like"/>
    <property type="match status" value="1"/>
</dbReference>
<reference evidence="5" key="2">
    <citation type="journal article" date="2018" name="Nat. Microbiol.">
        <title>Leveraging single-cell genomics to expand the fungal tree of life.</title>
        <authorList>
            <person name="Ahrendt S.R."/>
            <person name="Quandt C.A."/>
            <person name="Ciobanu D."/>
            <person name="Clum A."/>
            <person name="Salamov A."/>
            <person name="Andreopoulos B."/>
            <person name="Cheng J.F."/>
            <person name="Woyke T."/>
            <person name="Pelin A."/>
            <person name="Henrissat B."/>
            <person name="Reynolds N.K."/>
            <person name="Benny G.L."/>
            <person name="Smith M.E."/>
            <person name="James T.Y."/>
            <person name="Grigoriev I.V."/>
        </authorList>
    </citation>
    <scope>NUCLEOTIDE SEQUENCE [LARGE SCALE GENOMIC DNA]</scope>
    <source>
        <strain evidence="5">CSF55</strain>
    </source>
</reference>
<reference evidence="2 4" key="1">
    <citation type="journal article" date="2013" name="Curr. Biol.">
        <title>Shared signatures of parasitism and phylogenomics unite Cryptomycota and microsporidia.</title>
        <authorList>
            <person name="James T.Y."/>
            <person name="Pelin A."/>
            <person name="Bonen L."/>
            <person name="Ahrendt S."/>
            <person name="Sain D."/>
            <person name="Corradi N."/>
            <person name="Stajich J.E."/>
        </authorList>
    </citation>
    <scope>NUCLEOTIDE SEQUENCE [LARGE SCALE GENOMIC DNA]</scope>
    <source>
        <strain evidence="2">CSF55</strain>
        <strain evidence="2">CSF55</strain>
    </source>
</reference>
<dbReference type="Proteomes" id="UP000030755">
    <property type="component" value="Unassembled WGS sequence"/>
</dbReference>
<dbReference type="SUPFAM" id="SSF46934">
    <property type="entry name" value="UBA-like"/>
    <property type="match status" value="1"/>
</dbReference>
<dbReference type="AlphaFoldDB" id="A0A075B0R9"/>
<sequence>MSDFDHLPVLLATLFPEEKELAIQIETCISKYERHPPSLSRSISAILLSPPDYDKFHAVIGSEQLKNLIKMDIEMREKSRELFLPFKRQMDNTIKRIKILNSSWALPLDLQNKEDIELLYARWISQAEDLWLKQKSEYWKNVEKWISGNYSPHNEDNQDRNDDFQKIHSMGFDDHMIKIALDEAQGNVNDALEILLRTQQKASKISLGSPNTESELINSNGPISESFTIRIGTHVKILMNLRLQTGSLTENDKSEDIYATRLETLTQLYSNKIHAAILFVNAENVKTYHRGYSENQEIISQCLESTEHHFDSFDKQIQAAIKMRKGTDIKEGDFFITRHSNLPKIHVLFHLVTNSTQAVDLNSRSLLISNLKSILRVCHRNEINTVSLPLLWDPSITDYNFQSFIKRVDTVIKGIKSYLTENIVQLRINADKNKQTTVHNTIHLLLPTKYAHYFSEVRSLILQTFKTL</sequence>
<dbReference type="PROSITE" id="PS50030">
    <property type="entry name" value="UBA"/>
    <property type="match status" value="1"/>
</dbReference>
<feature type="domain" description="UBA" evidence="1">
    <location>
        <begin position="154"/>
        <end position="198"/>
    </location>
</feature>
<dbReference type="Gene3D" id="1.10.8.10">
    <property type="entry name" value="DNA helicase RuvA subunit, C-terminal domain"/>
    <property type="match status" value="1"/>
</dbReference>
<name>A0A075B0R9_ROZAC</name>
<proteinExistence type="predicted"/>
<dbReference type="HOGENOM" id="CLU_023641_1_0_1"/>
<dbReference type="PANTHER" id="PTHR16525:SF0">
    <property type="entry name" value="PROTEIN C12ORF4"/>
    <property type="match status" value="1"/>
</dbReference>
<evidence type="ECO:0000313" key="4">
    <source>
        <dbReference type="Proteomes" id="UP000030755"/>
    </source>
</evidence>
<evidence type="ECO:0000313" key="3">
    <source>
        <dbReference type="EMBL" id="RKP19073.1"/>
    </source>
</evidence>
<protein>
    <recommendedName>
        <fullName evidence="1">UBA domain-containing protein</fullName>
    </recommendedName>
</protein>
<dbReference type="GO" id="GO:0005737">
    <property type="term" value="C:cytoplasm"/>
    <property type="evidence" value="ECO:0007669"/>
    <property type="project" value="TreeGrafter"/>
</dbReference>
<dbReference type="Gene3D" id="3.40.220.10">
    <property type="entry name" value="Leucine Aminopeptidase, subunit E, domain 1"/>
    <property type="match status" value="1"/>
</dbReference>
<reference evidence="3" key="3">
    <citation type="submission" date="2018-08" db="EMBL/GenBank/DDBJ databases">
        <title>Leveraging single-cell genomics to expand the Fungal Tree of Life.</title>
        <authorList>
            <consortium name="DOE Joint Genome Institute"/>
            <person name="Ahrendt S.R."/>
            <person name="Quandt C.A."/>
            <person name="Ciobanu D."/>
            <person name="Clum A."/>
            <person name="Salamov A."/>
            <person name="Andreopoulos B."/>
            <person name="Cheng J.-F."/>
            <person name="Woyke T."/>
            <person name="Pelin A."/>
            <person name="Henrissat B."/>
            <person name="Reynolds N."/>
            <person name="Benny G.L."/>
            <person name="Smith M.E."/>
            <person name="James T.Y."/>
            <person name="Grigoriev I.V."/>
        </authorList>
    </citation>
    <scope>NUCLEOTIDE SEQUENCE</scope>
    <source>
        <strain evidence="3">CSF55</strain>
    </source>
</reference>
<evidence type="ECO:0000259" key="1">
    <source>
        <dbReference type="PROSITE" id="PS50030"/>
    </source>
</evidence>
<dbReference type="Proteomes" id="UP000281549">
    <property type="component" value="Unassembled WGS sequence"/>
</dbReference>
<keyword evidence="4" id="KW-1185">Reference proteome</keyword>
<evidence type="ECO:0000313" key="5">
    <source>
        <dbReference type="Proteomes" id="UP000281549"/>
    </source>
</evidence>
<gene>
    <name evidence="2" type="ORF">O9G_000608</name>
    <name evidence="3" type="ORF">ROZALSC1DRAFT_29293</name>
</gene>
<evidence type="ECO:0000313" key="2">
    <source>
        <dbReference type="EMBL" id="EPZ34421.1"/>
    </source>
</evidence>
<dbReference type="Pfam" id="PF10154">
    <property type="entry name" value="Fy-3"/>
    <property type="match status" value="2"/>
</dbReference>
<dbReference type="InterPro" id="IPR019311">
    <property type="entry name" value="Fy-3"/>
</dbReference>
<organism evidence="2 4">
    <name type="scientific">Rozella allomycis (strain CSF55)</name>
    <dbReference type="NCBI Taxonomy" id="988480"/>
    <lineage>
        <taxon>Eukaryota</taxon>
        <taxon>Fungi</taxon>
        <taxon>Fungi incertae sedis</taxon>
        <taxon>Cryptomycota</taxon>
        <taxon>Cryptomycota incertae sedis</taxon>
        <taxon>Rozella</taxon>
    </lineage>
</organism>
<accession>A0A075B0R9</accession>
<dbReference type="EMBL" id="ML005302">
    <property type="protein sequence ID" value="RKP19073.1"/>
    <property type="molecule type" value="Genomic_DNA"/>
</dbReference>